<name>A0ABD5X7J5_9EURY</name>
<protein>
    <submittedName>
        <fullName evidence="2">Uncharacterized protein</fullName>
    </submittedName>
</protein>
<reference evidence="2 3" key="1">
    <citation type="journal article" date="2014" name="Int. J. Syst. Evol. Microbiol.">
        <title>Complete genome sequence of Corynebacterium casei LMG S-19264T (=DSM 44701T), isolated from a smear-ripened cheese.</title>
        <authorList>
            <consortium name="US DOE Joint Genome Institute (JGI-PGF)"/>
            <person name="Walter F."/>
            <person name="Albersmeier A."/>
            <person name="Kalinowski J."/>
            <person name="Ruckert C."/>
        </authorList>
    </citation>
    <scope>NUCLEOTIDE SEQUENCE [LARGE SCALE GENOMIC DNA]</scope>
    <source>
        <strain evidence="2 3">CGMCC 4.7215</strain>
    </source>
</reference>
<keyword evidence="1" id="KW-0472">Membrane</keyword>
<evidence type="ECO:0000313" key="2">
    <source>
        <dbReference type="EMBL" id="MFC7127185.1"/>
    </source>
</evidence>
<accession>A0ABD5X7J5</accession>
<dbReference type="AlphaFoldDB" id="A0ABD5X7J5"/>
<comment type="caution">
    <text evidence="2">The sequence shown here is derived from an EMBL/GenBank/DDBJ whole genome shotgun (WGS) entry which is preliminary data.</text>
</comment>
<feature type="transmembrane region" description="Helical" evidence="1">
    <location>
        <begin position="46"/>
        <end position="65"/>
    </location>
</feature>
<dbReference type="Proteomes" id="UP001596414">
    <property type="component" value="Unassembled WGS sequence"/>
</dbReference>
<dbReference type="RefSeq" id="WP_267636680.1">
    <property type="nucleotide sequence ID" value="NZ_JAODIY010000005.1"/>
</dbReference>
<sequence length="78" mass="8617">MFERPDEAGTTIGVALVWEGLAEAIDEETVMTVGAMELIETEATTITAFLICAGCLCLWAVRYWADRAKSPAYWRTTV</sequence>
<keyword evidence="1" id="KW-1133">Transmembrane helix</keyword>
<keyword evidence="1" id="KW-0812">Transmembrane</keyword>
<evidence type="ECO:0000256" key="1">
    <source>
        <dbReference type="SAM" id="Phobius"/>
    </source>
</evidence>
<dbReference type="EMBL" id="JBHSZQ010000049">
    <property type="protein sequence ID" value="MFC7127185.1"/>
    <property type="molecule type" value="Genomic_DNA"/>
</dbReference>
<organism evidence="2 3">
    <name type="scientific">Halovenus rubra</name>
    <dbReference type="NCBI Taxonomy" id="869890"/>
    <lineage>
        <taxon>Archaea</taxon>
        <taxon>Methanobacteriati</taxon>
        <taxon>Methanobacteriota</taxon>
        <taxon>Stenosarchaea group</taxon>
        <taxon>Halobacteria</taxon>
        <taxon>Halobacteriales</taxon>
        <taxon>Haloarculaceae</taxon>
        <taxon>Halovenus</taxon>
    </lineage>
</organism>
<proteinExistence type="predicted"/>
<evidence type="ECO:0000313" key="3">
    <source>
        <dbReference type="Proteomes" id="UP001596414"/>
    </source>
</evidence>
<gene>
    <name evidence="2" type="ORF">ACFQJ7_14345</name>
</gene>